<keyword evidence="5" id="KW-1185">Reference proteome</keyword>
<feature type="compositionally biased region" description="Low complexity" evidence="2">
    <location>
        <begin position="101"/>
        <end position="115"/>
    </location>
</feature>
<dbReference type="Gene3D" id="3.30.160.60">
    <property type="entry name" value="Classic Zinc Finger"/>
    <property type="match status" value="1"/>
</dbReference>
<feature type="region of interest" description="Disordered" evidence="2">
    <location>
        <begin position="304"/>
        <end position="324"/>
    </location>
</feature>
<sequence>NKTPQKQPRSVSASSRQATALRSFDIKSSIFKQQGAGGKLTFRRVGEGKASQSPPLMRRQTVDPLRNSIAGSRQTTPNTFTRSYTSLGTMNGLGNTERTASSSSLSSSTSSSGQSWADKVRGAPLSLQSSQLSLQDDGEGWEVVRRGRRSHGGSTASLNSNNHHGHNSHSIKDTRSGSLKMDGHCGGEIKQRFHVPSSATSMPSLAISESSVSNDVPKTREETNGLCIGRDSQRNCTVSKSQSLPGDKKSSVNIDRNEDKKVCGVDLKKFFLNDSKRTDGRKNRRNVKSVEETDINNCQRDNQTSVIEKDRKQNSLSDVKDGSSCVDSNLAEADVHSKVEDDKHTSVSIQMSLQEKDENSVLENLHESNGVLVSHLCDPSIPETSETSDADDDEGKSEASLPSEHLETVAIEPDLLQAEQDNRNYDSDSQMDEEEMRNNAAALESAVQEEQRLKQQIEETEKTEIKVDDVDECEEDGSDVFEASGRSTSPLTPPYDSLLSTLSWADQVDAMESLEELRHPGRVLHIHEKLSSPSRKRSLSEKMRRHEEKLAKAQELRENFIQAKTDKLKDLFKKIEEVRQDKECLLDKKRELFQRKMQRAEEKRKQHLQEIVNKAHDEENKAKEIAFINGLEAQNKLHDIMQQHQSHESRLADMAEERTRRQEEKAAKEVAAQERRKALEAERQARMAELCEKRRRRCERIDRQQAERREELLEQAREKARDREERLSALQQAQLAKESELVKKIQQKQEESARRHEENIEQIRQRALESSIMKYSRGCDDAPKLVRYETKKLCTLCSSLITSEVYLLSHLRGRRHQEALKALHQADVVSTEDSETYNLKHIVDAPANIDDPQVTRDRERHKALRRRCRKIRTRMITRGKEYNSAFKPAPRRDSPNKVRIIKALQQISKLVTNQGSGPWPSADLAALDRPLLELARIMEKRETADQMMFSAQDGFSKIDSVLKAILDSTEQRPCVLPAKSLGYSGRVLLGVCRKSMDNCRHTLYSNLVGNLIDYLMQRLSELVIETTRVGSNSSINTIANLPPDAASAAIFEVLSEVVYVLCDGDIQPAVASQDKGVKDQADFTWQRLQDVVSYCVSVGLADKVSWYFSHVQGPLDNDAGVVEVILAAMRLVSALAKTLAMRSLPEDPTQLIGTLHVTDACGVVSLLYGILLHQGGRSSMPQAPSKLSQTTYAITVAATTLLHNLASLDLPMFQGVLGSEGISLEFRHIASYLLWYCSYWPCEDILHNIIPLVGFFAVNNKENQMVIQSGEVPSVLQQLCNLPWKYFSEPSLTSVLFPTLLACCLHNHDNMIILQQEMSFQVLEDFLHNNQACDKPLIHILQRTHVQG</sequence>
<evidence type="ECO:0000313" key="5">
    <source>
        <dbReference type="Proteomes" id="UP001445076"/>
    </source>
</evidence>
<keyword evidence="1" id="KW-0175">Coiled coil</keyword>
<evidence type="ECO:0000256" key="2">
    <source>
        <dbReference type="SAM" id="MobiDB-lite"/>
    </source>
</evidence>
<dbReference type="EMBL" id="JARKIK010000041">
    <property type="protein sequence ID" value="KAK8737999.1"/>
    <property type="molecule type" value="Genomic_DNA"/>
</dbReference>
<feature type="domain" description="C2H2-type" evidence="3">
    <location>
        <begin position="794"/>
        <end position="816"/>
    </location>
</feature>
<gene>
    <name evidence="4" type="ORF">OTU49_004339</name>
</gene>
<dbReference type="InterPro" id="IPR013087">
    <property type="entry name" value="Znf_C2H2_type"/>
</dbReference>
<organism evidence="4 5">
    <name type="scientific">Cherax quadricarinatus</name>
    <name type="common">Australian red claw crayfish</name>
    <dbReference type="NCBI Taxonomy" id="27406"/>
    <lineage>
        <taxon>Eukaryota</taxon>
        <taxon>Metazoa</taxon>
        <taxon>Ecdysozoa</taxon>
        <taxon>Arthropoda</taxon>
        <taxon>Crustacea</taxon>
        <taxon>Multicrustacea</taxon>
        <taxon>Malacostraca</taxon>
        <taxon>Eumalacostraca</taxon>
        <taxon>Eucarida</taxon>
        <taxon>Decapoda</taxon>
        <taxon>Pleocyemata</taxon>
        <taxon>Astacidea</taxon>
        <taxon>Parastacoidea</taxon>
        <taxon>Parastacidae</taxon>
        <taxon>Cherax</taxon>
    </lineage>
</organism>
<dbReference type="Pfam" id="PF12874">
    <property type="entry name" value="zf-met"/>
    <property type="match status" value="1"/>
</dbReference>
<feature type="coiled-coil region" evidence="1">
    <location>
        <begin position="536"/>
        <end position="766"/>
    </location>
</feature>
<feature type="region of interest" description="Disordered" evidence="2">
    <location>
        <begin position="196"/>
        <end position="220"/>
    </location>
</feature>
<feature type="region of interest" description="Disordered" evidence="2">
    <location>
        <begin position="375"/>
        <end position="462"/>
    </location>
</feature>
<feature type="compositionally biased region" description="Basic and acidic residues" evidence="2">
    <location>
        <begin position="307"/>
        <end position="321"/>
    </location>
</feature>
<evidence type="ECO:0000259" key="3">
    <source>
        <dbReference type="Pfam" id="PF12874"/>
    </source>
</evidence>
<dbReference type="PANTHER" id="PTHR31434">
    <property type="entry name" value="S PHASE CYCLIN A-ASSOCIATED PROTEIN IN THE ENDOPLASMIC RETICULUM"/>
    <property type="match status" value="1"/>
</dbReference>
<dbReference type="InterPro" id="IPR036236">
    <property type="entry name" value="Znf_C2H2_sf"/>
</dbReference>
<feature type="compositionally biased region" description="Polar residues" evidence="2">
    <location>
        <begin position="69"/>
        <end position="100"/>
    </location>
</feature>
<feature type="compositionally biased region" description="Acidic residues" evidence="2">
    <location>
        <begin position="386"/>
        <end position="395"/>
    </location>
</feature>
<proteinExistence type="predicted"/>
<reference evidence="4 5" key="1">
    <citation type="journal article" date="2024" name="BMC Genomics">
        <title>Genome assembly of redclaw crayfish (Cherax quadricarinatus) provides insights into its immune adaptation and hypoxia tolerance.</title>
        <authorList>
            <person name="Liu Z."/>
            <person name="Zheng J."/>
            <person name="Li H."/>
            <person name="Fang K."/>
            <person name="Wang S."/>
            <person name="He J."/>
            <person name="Zhou D."/>
            <person name="Weng S."/>
            <person name="Chi M."/>
            <person name="Gu Z."/>
            <person name="He J."/>
            <person name="Li F."/>
            <person name="Wang M."/>
        </authorList>
    </citation>
    <scope>NUCLEOTIDE SEQUENCE [LARGE SCALE GENOMIC DNA]</scope>
    <source>
        <strain evidence="4">ZL_2023a</strain>
    </source>
</reference>
<feature type="region of interest" description="Disordered" evidence="2">
    <location>
        <begin position="149"/>
        <end position="179"/>
    </location>
</feature>
<accession>A0AAW0XIY6</accession>
<feature type="region of interest" description="Disordered" evidence="2">
    <location>
        <begin position="43"/>
        <end position="119"/>
    </location>
</feature>
<feature type="non-terminal residue" evidence="4">
    <location>
        <position position="1"/>
    </location>
</feature>
<feature type="compositionally biased region" description="Low complexity" evidence="2">
    <location>
        <begin position="152"/>
        <end position="162"/>
    </location>
</feature>
<feature type="compositionally biased region" description="Polar residues" evidence="2">
    <location>
        <begin position="197"/>
        <end position="216"/>
    </location>
</feature>
<evidence type="ECO:0000313" key="4">
    <source>
        <dbReference type="EMBL" id="KAK8737999.1"/>
    </source>
</evidence>
<feature type="compositionally biased region" description="Basic and acidic residues" evidence="2">
    <location>
        <begin position="170"/>
        <end position="179"/>
    </location>
</feature>
<feature type="compositionally biased region" description="Basic and acidic residues" evidence="2">
    <location>
        <begin position="449"/>
        <end position="462"/>
    </location>
</feature>
<evidence type="ECO:0000256" key="1">
    <source>
        <dbReference type="SAM" id="Coils"/>
    </source>
</evidence>
<comment type="caution">
    <text evidence="4">The sequence shown here is derived from an EMBL/GenBank/DDBJ whole genome shotgun (WGS) entry which is preliminary data.</text>
</comment>
<dbReference type="SUPFAM" id="SSF57667">
    <property type="entry name" value="beta-beta-alpha zinc fingers"/>
    <property type="match status" value="1"/>
</dbReference>
<dbReference type="PANTHER" id="PTHR31434:SF2">
    <property type="entry name" value="S PHASE CYCLIN A-ASSOCIATED PROTEIN IN THE ENDOPLASMIC RETICULUM"/>
    <property type="match status" value="1"/>
</dbReference>
<dbReference type="Proteomes" id="UP001445076">
    <property type="component" value="Unassembled WGS sequence"/>
</dbReference>
<name>A0AAW0XIY6_CHEQU</name>
<protein>
    <recommendedName>
        <fullName evidence="3">C2H2-type domain-containing protein</fullName>
    </recommendedName>
</protein>